<dbReference type="Gene3D" id="3.40.50.300">
    <property type="entry name" value="P-loop containing nucleotide triphosphate hydrolases"/>
    <property type="match status" value="1"/>
</dbReference>
<gene>
    <name evidence="5" type="ORF">EF806_03030</name>
</gene>
<evidence type="ECO:0000256" key="2">
    <source>
        <dbReference type="ARBA" id="ARBA00022741"/>
    </source>
</evidence>
<comment type="caution">
    <text evidence="5">The sequence shown here is derived from an EMBL/GenBank/DDBJ whole genome shotgun (WGS) entry which is preliminary data.</text>
</comment>
<dbReference type="InterPro" id="IPR017871">
    <property type="entry name" value="ABC_transporter-like_CS"/>
</dbReference>
<evidence type="ECO:0000313" key="6">
    <source>
        <dbReference type="Proteomes" id="UP000317158"/>
    </source>
</evidence>
<dbReference type="PANTHER" id="PTHR42734">
    <property type="entry name" value="METAL TRANSPORT SYSTEM ATP-BINDING PROTEIN TM_0124-RELATED"/>
    <property type="match status" value="1"/>
</dbReference>
<organism evidence="5 6">
    <name type="scientific">Methanoliparum thermophilum</name>
    <dbReference type="NCBI Taxonomy" id="2491083"/>
    <lineage>
        <taxon>Archaea</taxon>
        <taxon>Methanobacteriati</taxon>
        <taxon>Methanobacteriota</taxon>
        <taxon>Candidatus Methanoliparia</taxon>
        <taxon>Candidatus Methanoliparales</taxon>
        <taxon>Candidatus Methanoliparaceae</taxon>
        <taxon>Candidatus Methanoliparum</taxon>
    </lineage>
</organism>
<keyword evidence="3 5" id="KW-0067">ATP-binding</keyword>
<dbReference type="CDD" id="cd03214">
    <property type="entry name" value="ABC_Iron-Siderophores_B12_Hemin"/>
    <property type="match status" value="1"/>
</dbReference>
<dbReference type="FunFam" id="3.40.50.300:FF:000134">
    <property type="entry name" value="Iron-enterobactin ABC transporter ATP-binding protein"/>
    <property type="match status" value="1"/>
</dbReference>
<evidence type="ECO:0000259" key="4">
    <source>
        <dbReference type="PROSITE" id="PS50893"/>
    </source>
</evidence>
<feature type="domain" description="ABC transporter" evidence="4">
    <location>
        <begin position="2"/>
        <end position="238"/>
    </location>
</feature>
<dbReference type="AlphaFoldDB" id="A0A520KT05"/>
<dbReference type="InterPro" id="IPR027417">
    <property type="entry name" value="P-loop_NTPase"/>
</dbReference>
<protein>
    <submittedName>
        <fullName evidence="5">ABC transporter ATP-binding protein</fullName>
    </submittedName>
</protein>
<evidence type="ECO:0000256" key="3">
    <source>
        <dbReference type="ARBA" id="ARBA00022840"/>
    </source>
</evidence>
<dbReference type="Pfam" id="PF00005">
    <property type="entry name" value="ABC_tran"/>
    <property type="match status" value="1"/>
</dbReference>
<sequence>MLDVKDAAFSYNKNGCIFEDISFSVKAGDVLCILGSNGSGKTTLIRCICNLLKLQSGSVSIGERNIKYFGERDLARYISYIPQMHNPTFPYSVLDVVLMGRTPYLNPFSAPSKRDIAIAKSAIDSVGVNHLIDKPYTEISGGERQLVLFARALAQQPKILLLDEPTSHLDFGNQVRVLKIIKKLADTGLSIVMTSHFPDHAFIASNMTAIMKDGRFIDIGNPDDVVTEKNLKKIYAIDVKIVQVSNGKNNEIKVCVPIIDQ</sequence>
<keyword evidence="1" id="KW-0813">Transport</keyword>
<reference evidence="5 6" key="1">
    <citation type="journal article" date="2019" name="Nat. Microbiol.">
        <title>Wide diversity of methane and short-chain alkane metabolisms in uncultured archaea.</title>
        <authorList>
            <person name="Borrel G."/>
            <person name="Adam P.S."/>
            <person name="McKay L.J."/>
            <person name="Chen L.X."/>
            <person name="Sierra-Garcia I.N."/>
            <person name="Sieber C.M."/>
            <person name="Letourneur Q."/>
            <person name="Ghozlane A."/>
            <person name="Andersen G.L."/>
            <person name="Li W.J."/>
            <person name="Hallam S.J."/>
            <person name="Muyzer G."/>
            <person name="de Oliveira V.M."/>
            <person name="Inskeep W.P."/>
            <person name="Banfield J.F."/>
            <person name="Gribaldo S."/>
        </authorList>
    </citation>
    <scope>NUCLEOTIDE SEQUENCE [LARGE SCALE GENOMIC DNA]</scope>
    <source>
        <strain evidence="5">NM1a</strain>
    </source>
</reference>
<dbReference type="SUPFAM" id="SSF52540">
    <property type="entry name" value="P-loop containing nucleoside triphosphate hydrolases"/>
    <property type="match status" value="1"/>
</dbReference>
<keyword evidence="2" id="KW-0547">Nucleotide-binding</keyword>
<dbReference type="InterPro" id="IPR003593">
    <property type="entry name" value="AAA+_ATPase"/>
</dbReference>
<dbReference type="GO" id="GO:0005524">
    <property type="term" value="F:ATP binding"/>
    <property type="evidence" value="ECO:0007669"/>
    <property type="project" value="UniProtKB-KW"/>
</dbReference>
<dbReference type="GO" id="GO:0016887">
    <property type="term" value="F:ATP hydrolysis activity"/>
    <property type="evidence" value="ECO:0007669"/>
    <property type="project" value="InterPro"/>
</dbReference>
<dbReference type="Proteomes" id="UP000317158">
    <property type="component" value="Unassembled WGS sequence"/>
</dbReference>
<dbReference type="SMART" id="SM00382">
    <property type="entry name" value="AAA"/>
    <property type="match status" value="1"/>
</dbReference>
<dbReference type="EMBL" id="RXIF01000004">
    <property type="protein sequence ID" value="RZN65032.1"/>
    <property type="molecule type" value="Genomic_DNA"/>
</dbReference>
<accession>A0A520KT05</accession>
<dbReference type="PROSITE" id="PS50893">
    <property type="entry name" value="ABC_TRANSPORTER_2"/>
    <property type="match status" value="1"/>
</dbReference>
<evidence type="ECO:0000313" key="5">
    <source>
        <dbReference type="EMBL" id="RZN65032.1"/>
    </source>
</evidence>
<proteinExistence type="predicted"/>
<dbReference type="PROSITE" id="PS00211">
    <property type="entry name" value="ABC_TRANSPORTER_1"/>
    <property type="match status" value="1"/>
</dbReference>
<dbReference type="InterPro" id="IPR050153">
    <property type="entry name" value="Metal_Ion_Import_ABC"/>
</dbReference>
<dbReference type="PANTHER" id="PTHR42734:SF19">
    <property type="entry name" value="IRON COMPOUNDS ABC TRANSPORTER, ATP-BINDING PROTEIN"/>
    <property type="match status" value="1"/>
</dbReference>
<name>A0A520KT05_METT2</name>
<dbReference type="InterPro" id="IPR003439">
    <property type="entry name" value="ABC_transporter-like_ATP-bd"/>
</dbReference>
<evidence type="ECO:0000256" key="1">
    <source>
        <dbReference type="ARBA" id="ARBA00022448"/>
    </source>
</evidence>